<evidence type="ECO:0000313" key="2">
    <source>
        <dbReference type="EMBL" id="KAH7160553.1"/>
    </source>
</evidence>
<gene>
    <name evidence="2" type="ORF">B0J13DRAFT_541316</name>
</gene>
<keyword evidence="3" id="KW-1185">Reference proteome</keyword>
<evidence type="ECO:0000313" key="3">
    <source>
        <dbReference type="Proteomes" id="UP000717696"/>
    </source>
</evidence>
<organism evidence="2 3">
    <name type="scientific">Dactylonectria estremocensis</name>
    <dbReference type="NCBI Taxonomy" id="1079267"/>
    <lineage>
        <taxon>Eukaryota</taxon>
        <taxon>Fungi</taxon>
        <taxon>Dikarya</taxon>
        <taxon>Ascomycota</taxon>
        <taxon>Pezizomycotina</taxon>
        <taxon>Sordariomycetes</taxon>
        <taxon>Hypocreomycetidae</taxon>
        <taxon>Hypocreales</taxon>
        <taxon>Nectriaceae</taxon>
        <taxon>Dactylonectria</taxon>
    </lineage>
</organism>
<feature type="compositionally biased region" description="Polar residues" evidence="1">
    <location>
        <begin position="60"/>
        <end position="70"/>
    </location>
</feature>
<name>A0A9P9JCP5_9HYPO</name>
<dbReference type="EMBL" id="JAGMUU010000002">
    <property type="protein sequence ID" value="KAH7160553.1"/>
    <property type="molecule type" value="Genomic_DNA"/>
</dbReference>
<sequence length="70" mass="7641">MGQIMPLDASLLLFPCSSFPFPKLLEVNPGSLSCEFVVRLTTRNTKLNSGSTHHHINRPTGFTSQGSPAR</sequence>
<reference evidence="2" key="1">
    <citation type="journal article" date="2021" name="Nat. Commun.">
        <title>Genetic determinants of endophytism in the Arabidopsis root mycobiome.</title>
        <authorList>
            <person name="Mesny F."/>
            <person name="Miyauchi S."/>
            <person name="Thiergart T."/>
            <person name="Pickel B."/>
            <person name="Atanasova L."/>
            <person name="Karlsson M."/>
            <person name="Huettel B."/>
            <person name="Barry K.W."/>
            <person name="Haridas S."/>
            <person name="Chen C."/>
            <person name="Bauer D."/>
            <person name="Andreopoulos W."/>
            <person name="Pangilinan J."/>
            <person name="LaButti K."/>
            <person name="Riley R."/>
            <person name="Lipzen A."/>
            <person name="Clum A."/>
            <person name="Drula E."/>
            <person name="Henrissat B."/>
            <person name="Kohler A."/>
            <person name="Grigoriev I.V."/>
            <person name="Martin F.M."/>
            <person name="Hacquard S."/>
        </authorList>
    </citation>
    <scope>NUCLEOTIDE SEQUENCE</scope>
    <source>
        <strain evidence="2">MPI-CAGE-AT-0021</strain>
    </source>
</reference>
<comment type="caution">
    <text evidence="2">The sequence shown here is derived from an EMBL/GenBank/DDBJ whole genome shotgun (WGS) entry which is preliminary data.</text>
</comment>
<dbReference type="Proteomes" id="UP000717696">
    <property type="component" value="Unassembled WGS sequence"/>
</dbReference>
<evidence type="ECO:0000256" key="1">
    <source>
        <dbReference type="SAM" id="MobiDB-lite"/>
    </source>
</evidence>
<accession>A0A9P9JCP5</accession>
<proteinExistence type="predicted"/>
<protein>
    <submittedName>
        <fullName evidence="2">Uncharacterized protein</fullName>
    </submittedName>
</protein>
<dbReference type="AlphaFoldDB" id="A0A9P9JCP5"/>
<feature type="region of interest" description="Disordered" evidence="1">
    <location>
        <begin position="47"/>
        <end position="70"/>
    </location>
</feature>